<organism evidence="3 4">
    <name type="scientific">Acetonema longum DSM 6540</name>
    <dbReference type="NCBI Taxonomy" id="1009370"/>
    <lineage>
        <taxon>Bacteria</taxon>
        <taxon>Bacillati</taxon>
        <taxon>Bacillota</taxon>
        <taxon>Negativicutes</taxon>
        <taxon>Acetonemataceae</taxon>
        <taxon>Acetonema</taxon>
    </lineage>
</organism>
<evidence type="ECO:0000313" key="4">
    <source>
        <dbReference type="Proteomes" id="UP000003240"/>
    </source>
</evidence>
<gene>
    <name evidence="3" type="ORF">ALO_05885</name>
</gene>
<dbReference type="Proteomes" id="UP000003240">
    <property type="component" value="Unassembled WGS sequence"/>
</dbReference>
<dbReference type="InterPro" id="IPR006674">
    <property type="entry name" value="HD_domain"/>
</dbReference>
<dbReference type="NCBIfam" id="TIGR00277">
    <property type="entry name" value="HDIG"/>
    <property type="match status" value="1"/>
</dbReference>
<comment type="caution">
    <text evidence="3">The sequence shown here is derived from an EMBL/GenBank/DDBJ whole genome shotgun (WGS) entry which is preliminary data.</text>
</comment>
<reference evidence="3 4" key="1">
    <citation type="journal article" date="2011" name="EMBO J.">
        <title>Structural diversity of bacterial flagellar motors.</title>
        <authorList>
            <person name="Chen S."/>
            <person name="Beeby M."/>
            <person name="Murphy G.E."/>
            <person name="Leadbetter J.R."/>
            <person name="Hendrixson D.R."/>
            <person name="Briegel A."/>
            <person name="Li Z."/>
            <person name="Shi J."/>
            <person name="Tocheva E.I."/>
            <person name="Muller A."/>
            <person name="Dobro M.J."/>
            <person name="Jensen G.J."/>
        </authorList>
    </citation>
    <scope>NUCLEOTIDE SEQUENCE [LARGE SCALE GENOMIC DNA]</scope>
    <source>
        <strain evidence="3 4">DSM 6540</strain>
    </source>
</reference>
<dbReference type="GO" id="GO:0016787">
    <property type="term" value="F:hydrolase activity"/>
    <property type="evidence" value="ECO:0007669"/>
    <property type="project" value="UniProtKB-KW"/>
</dbReference>
<dbReference type="InterPro" id="IPR006675">
    <property type="entry name" value="HDIG_dom"/>
</dbReference>
<evidence type="ECO:0000259" key="2">
    <source>
        <dbReference type="PROSITE" id="PS51832"/>
    </source>
</evidence>
<dbReference type="OrthoDB" id="1677843at2"/>
<dbReference type="Pfam" id="PF13487">
    <property type="entry name" value="HD_5"/>
    <property type="match status" value="1"/>
</dbReference>
<dbReference type="PANTHER" id="PTHR43155">
    <property type="entry name" value="CYCLIC DI-GMP PHOSPHODIESTERASE PA4108-RELATED"/>
    <property type="match status" value="1"/>
</dbReference>
<proteinExistence type="predicted"/>
<protein>
    <submittedName>
        <fullName evidence="3">Metal dependent phosphohydrolase</fullName>
    </submittedName>
</protein>
<dbReference type="RefSeq" id="WP_004093778.1">
    <property type="nucleotide sequence ID" value="NZ_AFGF01000049.1"/>
</dbReference>
<dbReference type="eggNOG" id="COG2206">
    <property type="taxonomic scope" value="Bacteria"/>
</dbReference>
<name>F7NGI9_9FIRM</name>
<feature type="domain" description="HD" evidence="1">
    <location>
        <begin position="152"/>
        <end position="275"/>
    </location>
</feature>
<dbReference type="STRING" id="1009370.ALO_05885"/>
<keyword evidence="4" id="KW-1185">Reference proteome</keyword>
<dbReference type="PROSITE" id="PS51832">
    <property type="entry name" value="HD_GYP"/>
    <property type="match status" value="1"/>
</dbReference>
<dbReference type="Gene3D" id="1.10.3210.10">
    <property type="entry name" value="Hypothetical protein af1432"/>
    <property type="match status" value="1"/>
</dbReference>
<dbReference type="SMART" id="SM00471">
    <property type="entry name" value="HDc"/>
    <property type="match status" value="1"/>
</dbReference>
<accession>F7NGI9</accession>
<sequence length="372" mass="41578">MAIHDIEPGMMIAKPVVNANNKVLLFPGTKLTRSLIALLSGPWNISSVTIAEPDDNIKPLPVQPVRQKQEPEKLPAIPHKNIPYKSLQKLFFNNYSSTSDRVSQIFETYLNTKKLPFLELRDTSTMVYHSLVETNGSMHFLLLQDHHQGDYLARHSLAVAVVSGIIGKWLEMNPVDIKQLVFAALLHDIGKTMLPLSLQSGQNLTTDTEKELYRMHPGHGAEILSPLKGIPREIVLAVEQHHEYMDGTGFPKKLPGNSIHLYARIIALADTFHTLGGDSEHPNPFDISAKLQQDLNGKLDPALCDLFARRMSDYLFSNDVLLSDGNQAEVIFLPHTEANKPVVRTKNGDFIDLRRRQGITITGIIKKSPDLI</sequence>
<keyword evidence="3" id="KW-0378">Hydrolase</keyword>
<evidence type="ECO:0000259" key="1">
    <source>
        <dbReference type="PROSITE" id="PS51831"/>
    </source>
</evidence>
<dbReference type="SUPFAM" id="SSF109604">
    <property type="entry name" value="HD-domain/PDEase-like"/>
    <property type="match status" value="1"/>
</dbReference>
<feature type="domain" description="HD-GYP" evidence="2">
    <location>
        <begin position="126"/>
        <end position="323"/>
    </location>
</feature>
<dbReference type="EMBL" id="AFGF01000049">
    <property type="protein sequence ID" value="EGO64793.1"/>
    <property type="molecule type" value="Genomic_DNA"/>
</dbReference>
<dbReference type="PANTHER" id="PTHR43155:SF2">
    <property type="entry name" value="CYCLIC DI-GMP PHOSPHODIESTERASE PA4108"/>
    <property type="match status" value="1"/>
</dbReference>
<dbReference type="AlphaFoldDB" id="F7NGI9"/>
<dbReference type="InterPro" id="IPR003607">
    <property type="entry name" value="HD/PDEase_dom"/>
</dbReference>
<dbReference type="InterPro" id="IPR037522">
    <property type="entry name" value="HD_GYP_dom"/>
</dbReference>
<dbReference type="PROSITE" id="PS51831">
    <property type="entry name" value="HD"/>
    <property type="match status" value="1"/>
</dbReference>
<dbReference type="CDD" id="cd00077">
    <property type="entry name" value="HDc"/>
    <property type="match status" value="1"/>
</dbReference>
<evidence type="ECO:0000313" key="3">
    <source>
        <dbReference type="EMBL" id="EGO64793.1"/>
    </source>
</evidence>